<dbReference type="PANTHER" id="PTHR43592">
    <property type="entry name" value="CAAX AMINO TERMINAL PROTEASE"/>
    <property type="match status" value="1"/>
</dbReference>
<feature type="transmembrane region" description="Helical" evidence="1">
    <location>
        <begin position="159"/>
        <end position="179"/>
    </location>
</feature>
<dbReference type="GO" id="GO:0006508">
    <property type="term" value="P:proteolysis"/>
    <property type="evidence" value="ECO:0007669"/>
    <property type="project" value="UniProtKB-KW"/>
</dbReference>
<protein>
    <submittedName>
        <fullName evidence="3">Membrane protease YdiL, CAAX protease family</fullName>
    </submittedName>
</protein>
<dbReference type="PANTHER" id="PTHR43592:SF15">
    <property type="entry name" value="CAAX AMINO TERMINAL PROTEASE FAMILY PROTEIN"/>
    <property type="match status" value="1"/>
</dbReference>
<evidence type="ECO:0000259" key="2">
    <source>
        <dbReference type="Pfam" id="PF02517"/>
    </source>
</evidence>
<feature type="transmembrane region" description="Helical" evidence="1">
    <location>
        <begin position="63"/>
        <end position="82"/>
    </location>
</feature>
<dbReference type="GO" id="GO:0080120">
    <property type="term" value="P:CAAX-box protein maturation"/>
    <property type="evidence" value="ECO:0007669"/>
    <property type="project" value="UniProtKB-ARBA"/>
</dbReference>
<dbReference type="Proteomes" id="UP000193244">
    <property type="component" value="Unassembled WGS sequence"/>
</dbReference>
<keyword evidence="4" id="KW-1185">Reference proteome</keyword>
<evidence type="ECO:0000313" key="3">
    <source>
        <dbReference type="EMBL" id="SMG44048.1"/>
    </source>
</evidence>
<feature type="transmembrane region" description="Helical" evidence="1">
    <location>
        <begin position="191"/>
        <end position="213"/>
    </location>
</feature>
<dbReference type="AlphaFoldDB" id="A0A1X7KT40"/>
<feature type="transmembrane region" description="Helical" evidence="1">
    <location>
        <begin position="103"/>
        <end position="122"/>
    </location>
</feature>
<sequence>MIESVTTTSPTLEHTSSPATMSTALGRVVLIACAVIAAASLATVAIALPQGAPTSSDPGAPVVPWWVVLVPAVVGIALTMVLPHRAPAQPSVVENRARHAAATWSLLALAIVFPLVSGVFDLGGGEGYVLAKLVLLIAVPALIVGVLRGVRLDRVRGAWRWWAAGVVVMVWTLLSQVAPWNPPTDLSGFDLTTLIVSATATAITAGLGEELFYRRWLQTRLEASLGAWAGIALASLVFALMHLGSHSTGEPVLDIARVVVAQGSFGFFLGVLWWKYRNLTAIVVAHVIVNGWPVAAELAS</sequence>
<keyword evidence="1" id="KW-0812">Transmembrane</keyword>
<dbReference type="InterPro" id="IPR003675">
    <property type="entry name" value="Rce1/LyrA-like_dom"/>
</dbReference>
<gene>
    <name evidence="3" type="ORF">SAMN06296010_2835</name>
</gene>
<keyword evidence="3" id="KW-0645">Protease</keyword>
<organism evidence="3 4">
    <name type="scientific">Agreia pratensis</name>
    <dbReference type="NCBI Taxonomy" id="150121"/>
    <lineage>
        <taxon>Bacteria</taxon>
        <taxon>Bacillati</taxon>
        <taxon>Actinomycetota</taxon>
        <taxon>Actinomycetes</taxon>
        <taxon>Micrococcales</taxon>
        <taxon>Microbacteriaceae</taxon>
        <taxon>Agreia</taxon>
    </lineage>
</organism>
<feature type="transmembrane region" description="Helical" evidence="1">
    <location>
        <begin position="28"/>
        <end position="48"/>
    </location>
</feature>
<evidence type="ECO:0000256" key="1">
    <source>
        <dbReference type="SAM" id="Phobius"/>
    </source>
</evidence>
<accession>A0A1X7KT40</accession>
<keyword evidence="3" id="KW-0378">Hydrolase</keyword>
<feature type="transmembrane region" description="Helical" evidence="1">
    <location>
        <begin position="128"/>
        <end position="147"/>
    </location>
</feature>
<proteinExistence type="predicted"/>
<dbReference type="GO" id="GO:0004175">
    <property type="term" value="F:endopeptidase activity"/>
    <property type="evidence" value="ECO:0007669"/>
    <property type="project" value="UniProtKB-ARBA"/>
</dbReference>
<feature type="transmembrane region" description="Helical" evidence="1">
    <location>
        <begin position="255"/>
        <end position="274"/>
    </location>
</feature>
<reference evidence="4" key="1">
    <citation type="submission" date="2017-04" db="EMBL/GenBank/DDBJ databases">
        <authorList>
            <person name="Varghese N."/>
            <person name="Submissions S."/>
        </authorList>
    </citation>
    <scope>NUCLEOTIDE SEQUENCE [LARGE SCALE GENOMIC DNA]</scope>
    <source>
        <strain evidence="4">VKM Ac-2510</strain>
    </source>
</reference>
<keyword evidence="1" id="KW-1133">Transmembrane helix</keyword>
<keyword evidence="1" id="KW-0472">Membrane</keyword>
<dbReference type="EMBL" id="FXAY01000005">
    <property type="protein sequence ID" value="SMG44048.1"/>
    <property type="molecule type" value="Genomic_DNA"/>
</dbReference>
<feature type="transmembrane region" description="Helical" evidence="1">
    <location>
        <begin position="225"/>
        <end position="243"/>
    </location>
</feature>
<dbReference type="Pfam" id="PF02517">
    <property type="entry name" value="Rce1-like"/>
    <property type="match status" value="1"/>
</dbReference>
<evidence type="ECO:0000313" key="4">
    <source>
        <dbReference type="Proteomes" id="UP000193244"/>
    </source>
</evidence>
<feature type="domain" description="CAAX prenyl protease 2/Lysostaphin resistance protein A-like" evidence="2">
    <location>
        <begin position="194"/>
        <end position="291"/>
    </location>
</feature>
<name>A0A1X7KT40_9MICO</name>